<dbReference type="GO" id="GO:0019806">
    <property type="term" value="F:bromide peroxidase activity"/>
    <property type="evidence" value="ECO:0007669"/>
    <property type="project" value="UniProtKB-EC"/>
</dbReference>
<dbReference type="AlphaFoldDB" id="A0A1Y5SYV0"/>
<dbReference type="Pfam" id="PF12697">
    <property type="entry name" value="Abhydrolase_6"/>
    <property type="match status" value="1"/>
</dbReference>
<protein>
    <submittedName>
        <fullName evidence="2">Putative non-heme bromoperoxidase BpoC</fullName>
        <ecNumber evidence="2">1.11.1.18</ecNumber>
    </submittedName>
</protein>
<keyword evidence="2" id="KW-0575">Peroxidase</keyword>
<proteinExistence type="predicted"/>
<dbReference type="InterPro" id="IPR029058">
    <property type="entry name" value="AB_hydrolase_fold"/>
</dbReference>
<dbReference type="EMBL" id="FWFT01000004">
    <property type="protein sequence ID" value="SLN51269.1"/>
    <property type="molecule type" value="Genomic_DNA"/>
</dbReference>
<gene>
    <name evidence="2" type="primary">bpoC</name>
    <name evidence="2" type="ORF">PSJ8397_02682</name>
</gene>
<dbReference type="Gene3D" id="3.40.50.1820">
    <property type="entry name" value="alpha/beta hydrolase"/>
    <property type="match status" value="1"/>
</dbReference>
<name>A0A1Y5SYV0_9RHOB</name>
<evidence type="ECO:0000259" key="1">
    <source>
        <dbReference type="Pfam" id="PF12697"/>
    </source>
</evidence>
<keyword evidence="2" id="KW-0560">Oxidoreductase</keyword>
<keyword evidence="3" id="KW-1185">Reference proteome</keyword>
<dbReference type="Proteomes" id="UP000193623">
    <property type="component" value="Unassembled WGS sequence"/>
</dbReference>
<dbReference type="EC" id="1.11.1.18" evidence="2"/>
<sequence length="243" mass="25849">MPAWKELRPMAIDELIERDWILLPGTLCTEDVFTPMLEAIGVPLHQRHAIRLDRPTIEDYAEVCTRSEGAVVCGFSLGAIVAAHLADRLKAARIILFGVNPLADDPAKAEGRRALAWDVIMKGGGAALDARLPPLNGARPDVARAKVLGMAERAAADCDAQTALALSRPGALGVLAKTECPVLVLTGTDDTMAPPELGRQAADAAPRGQFFPLTRLGHYALLESPAACAVALHNMEARLERAA</sequence>
<feature type="domain" description="AB hydrolase-1" evidence="1">
    <location>
        <begin position="57"/>
        <end position="229"/>
    </location>
</feature>
<organism evidence="2 3">
    <name type="scientific">Pseudooctadecabacter jejudonensis</name>
    <dbReference type="NCBI Taxonomy" id="1391910"/>
    <lineage>
        <taxon>Bacteria</taxon>
        <taxon>Pseudomonadati</taxon>
        <taxon>Pseudomonadota</taxon>
        <taxon>Alphaproteobacteria</taxon>
        <taxon>Rhodobacterales</taxon>
        <taxon>Paracoccaceae</taxon>
        <taxon>Pseudooctadecabacter</taxon>
    </lineage>
</organism>
<dbReference type="InterPro" id="IPR000073">
    <property type="entry name" value="AB_hydrolase_1"/>
</dbReference>
<evidence type="ECO:0000313" key="2">
    <source>
        <dbReference type="EMBL" id="SLN51269.1"/>
    </source>
</evidence>
<dbReference type="SUPFAM" id="SSF53474">
    <property type="entry name" value="alpha/beta-Hydrolases"/>
    <property type="match status" value="1"/>
</dbReference>
<accession>A0A1Y5SYV0</accession>
<reference evidence="2 3" key="1">
    <citation type="submission" date="2017-03" db="EMBL/GenBank/DDBJ databases">
        <authorList>
            <person name="Afonso C.L."/>
            <person name="Miller P.J."/>
            <person name="Scott M.A."/>
            <person name="Spackman E."/>
            <person name="Goraichik I."/>
            <person name="Dimitrov K.M."/>
            <person name="Suarez D.L."/>
            <person name="Swayne D.E."/>
        </authorList>
    </citation>
    <scope>NUCLEOTIDE SEQUENCE [LARGE SCALE GENOMIC DNA]</scope>
    <source>
        <strain evidence="2 3">CECT 8397</strain>
    </source>
</reference>
<evidence type="ECO:0000313" key="3">
    <source>
        <dbReference type="Proteomes" id="UP000193623"/>
    </source>
</evidence>